<dbReference type="EMBL" id="RCOS01000162">
    <property type="protein sequence ID" value="RSN72250.1"/>
    <property type="molecule type" value="Genomic_DNA"/>
</dbReference>
<organism evidence="8 9">
    <name type="scientific">Candidatus Methanodesulfokora washburnensis</name>
    <dbReference type="NCBI Taxonomy" id="2478471"/>
    <lineage>
        <taxon>Archaea</taxon>
        <taxon>Thermoproteota</taxon>
        <taxon>Candidatus Korarchaeia</taxon>
        <taxon>Candidatus Korarchaeia incertae sedis</taxon>
        <taxon>Candidatus Methanodesulfokora</taxon>
    </lineage>
</organism>
<evidence type="ECO:0000259" key="7">
    <source>
        <dbReference type="Pfam" id="PF01478"/>
    </source>
</evidence>
<dbReference type="InterPro" id="IPR000045">
    <property type="entry name" value="Prepilin_IV_endopep_pep"/>
</dbReference>
<dbReference type="PANTHER" id="PTHR36506:SF1">
    <property type="entry name" value="PREFLAGELLIN PEPTIDASE"/>
    <property type="match status" value="1"/>
</dbReference>
<evidence type="ECO:0000313" key="9">
    <source>
        <dbReference type="Proteomes" id="UP000277582"/>
    </source>
</evidence>
<evidence type="ECO:0000256" key="1">
    <source>
        <dbReference type="ARBA" id="ARBA00004651"/>
    </source>
</evidence>
<evidence type="ECO:0000313" key="8">
    <source>
        <dbReference type="EMBL" id="RSN72250.1"/>
    </source>
</evidence>
<name>A0A3R9PSY6_9CREN</name>
<dbReference type="Pfam" id="PF01478">
    <property type="entry name" value="Peptidase_A24"/>
    <property type="match status" value="1"/>
</dbReference>
<feature type="domain" description="Prepilin type IV endopeptidase peptidase" evidence="7">
    <location>
        <begin position="11"/>
        <end position="90"/>
    </location>
</feature>
<dbReference type="Proteomes" id="UP000277582">
    <property type="component" value="Unassembled WGS sequence"/>
</dbReference>
<feature type="transmembrane region" description="Helical" evidence="6">
    <location>
        <begin position="57"/>
        <end position="74"/>
    </location>
</feature>
<dbReference type="OrthoDB" id="19094at2157"/>
<dbReference type="Gene3D" id="6.10.250.3240">
    <property type="match status" value="1"/>
</dbReference>
<feature type="transmembrane region" description="Helical" evidence="6">
    <location>
        <begin position="32"/>
        <end position="50"/>
    </location>
</feature>
<evidence type="ECO:0000256" key="2">
    <source>
        <dbReference type="ARBA" id="ARBA00022475"/>
    </source>
</evidence>
<comment type="caution">
    <text evidence="8">The sequence shown here is derived from an EMBL/GenBank/DDBJ whole genome shotgun (WGS) entry which is preliminary data.</text>
</comment>
<dbReference type="Gene3D" id="1.20.120.1220">
    <property type="match status" value="1"/>
</dbReference>
<feature type="transmembrane region" description="Helical" evidence="6">
    <location>
        <begin position="94"/>
        <end position="118"/>
    </location>
</feature>
<gene>
    <name evidence="8" type="ORF">D6D85_14540</name>
</gene>
<keyword evidence="9" id="KW-1185">Reference proteome</keyword>
<evidence type="ECO:0000256" key="6">
    <source>
        <dbReference type="SAM" id="Phobius"/>
    </source>
</evidence>
<evidence type="ECO:0000256" key="3">
    <source>
        <dbReference type="ARBA" id="ARBA00022692"/>
    </source>
</evidence>
<dbReference type="PANTHER" id="PTHR36506">
    <property type="entry name" value="PREFLAGELLIN PEPTIDASE"/>
    <property type="match status" value="1"/>
</dbReference>
<comment type="subcellular location">
    <subcellularLocation>
        <location evidence="1">Cell membrane</location>
        <topology evidence="1">Multi-pass membrane protein</topology>
    </subcellularLocation>
</comment>
<keyword evidence="2" id="KW-1003">Cell membrane</keyword>
<evidence type="ECO:0000256" key="4">
    <source>
        <dbReference type="ARBA" id="ARBA00022989"/>
    </source>
</evidence>
<sequence length="226" mass="25674">MMNQNMLPSIISLLMLLAAALQDIKSREISDLTWAFGCLLGIIINLNNYSWSYIPKAIFFLLFLSVIWIMKLMGEADILAYASLLVTQPSAAGYIPPAMATFIYSNLLLLSAPLYNFVKNLKNLKMLDEFDEPYLKKILSLFLIKPAYRRDLERIKYYDIAEICVNGRKKLDISRSLSGIKKGEIPDREPVWIIPTYPLMPFILAGHILTLMLGDPVGLIFGRVSY</sequence>
<keyword evidence="3 6" id="KW-0812">Transmembrane</keyword>
<dbReference type="InterPro" id="IPR052218">
    <property type="entry name" value="Preflagellin_Peptidase"/>
</dbReference>
<protein>
    <recommendedName>
        <fullName evidence="7">Prepilin type IV endopeptidase peptidase domain-containing protein</fullName>
    </recommendedName>
</protein>
<dbReference type="RefSeq" id="WP_125672667.1">
    <property type="nucleotide sequence ID" value="NZ_RCOS01000162.1"/>
</dbReference>
<keyword evidence="4 6" id="KW-1133">Transmembrane helix</keyword>
<feature type="transmembrane region" description="Helical" evidence="6">
    <location>
        <begin position="191"/>
        <end position="213"/>
    </location>
</feature>
<dbReference type="GO" id="GO:0004190">
    <property type="term" value="F:aspartic-type endopeptidase activity"/>
    <property type="evidence" value="ECO:0007669"/>
    <property type="project" value="InterPro"/>
</dbReference>
<keyword evidence="5 6" id="KW-0472">Membrane</keyword>
<evidence type="ECO:0000256" key="5">
    <source>
        <dbReference type="ARBA" id="ARBA00023136"/>
    </source>
</evidence>
<dbReference type="AlphaFoldDB" id="A0A3R9PSY6"/>
<accession>A0A3R9PSY6</accession>
<reference evidence="8 9" key="1">
    <citation type="submission" date="2018-10" db="EMBL/GenBank/DDBJ databases">
        <title>Co-occurring genomic capacity for anaerobic methane metabolism and dissimilatory sulfite reduction discovered in the Korarchaeota.</title>
        <authorList>
            <person name="Mckay L.J."/>
            <person name="Dlakic M."/>
            <person name="Fields M.W."/>
            <person name="Delmont T.O."/>
            <person name="Eren A.M."/>
            <person name="Jay Z.J."/>
            <person name="Klingelsmith K.B."/>
            <person name="Rusch D.B."/>
            <person name="Inskeep W.P."/>
        </authorList>
    </citation>
    <scope>NUCLEOTIDE SEQUENCE [LARGE SCALE GENOMIC DNA]</scope>
    <source>
        <strain evidence="8 9">MDKW</strain>
    </source>
</reference>
<dbReference type="GO" id="GO:0005886">
    <property type="term" value="C:plasma membrane"/>
    <property type="evidence" value="ECO:0007669"/>
    <property type="project" value="UniProtKB-SubCell"/>
</dbReference>
<proteinExistence type="predicted"/>